<organism evidence="10">
    <name type="scientific">Menura novaehollandiae</name>
    <name type="common">superb lyrebird</name>
    <dbReference type="NCBI Taxonomy" id="47692"/>
    <lineage>
        <taxon>Eukaryota</taxon>
        <taxon>Metazoa</taxon>
        <taxon>Chordata</taxon>
        <taxon>Craniata</taxon>
        <taxon>Vertebrata</taxon>
        <taxon>Euteleostomi</taxon>
        <taxon>Archelosauria</taxon>
        <taxon>Archosauria</taxon>
        <taxon>Dinosauria</taxon>
        <taxon>Saurischia</taxon>
        <taxon>Theropoda</taxon>
        <taxon>Coelurosauria</taxon>
        <taxon>Aves</taxon>
        <taxon>Neognathae</taxon>
        <taxon>Neoaves</taxon>
        <taxon>Telluraves</taxon>
        <taxon>Australaves</taxon>
        <taxon>Passeriformes</taxon>
        <taxon>Menuridae</taxon>
        <taxon>Menura</taxon>
    </lineage>
</organism>
<keyword evidence="7" id="KW-0325">Glycoprotein</keyword>
<keyword evidence="4 8" id="KW-1133">Transmembrane helix</keyword>
<dbReference type="PROSITE" id="PS50853">
    <property type="entry name" value="FN3"/>
    <property type="match status" value="1"/>
</dbReference>
<sequence>GYRVSLQGNFFGRNHTYMTFQEYNPRKHIKLDPPLNVQSNTTASKCQIWWSVWNVPWYLVEILQYELQYKEYSMSWEVALNKTLPNSLPQIEIEATELRSGIAYVARVRCKVSENENSYHSQWSEWSQTTVFQRADIPQLSKKILNTKTMQFLFIPLSFGTLLYLFWNCKLSSRQNTEKLSFFFLKCCFLTLGQKASPALTFPRQLLSFSHSIVCTMGILR</sequence>
<evidence type="ECO:0000256" key="6">
    <source>
        <dbReference type="ARBA" id="ARBA00023170"/>
    </source>
</evidence>
<dbReference type="SUPFAM" id="SSF49265">
    <property type="entry name" value="Fibronectin type III"/>
    <property type="match status" value="1"/>
</dbReference>
<comment type="caution">
    <text evidence="10">The sequence shown here is derived from an EMBL/GenBank/DDBJ whole genome shotgun (WGS) entry which is preliminary data.</text>
</comment>
<keyword evidence="5 8" id="KW-0472">Membrane</keyword>
<gene>
    <name evidence="10" type="primary">Il9r</name>
    <name evidence="10" type="ORF">MENNOV_R00464</name>
</gene>
<keyword evidence="11" id="KW-1185">Reference proteome</keyword>
<name>A0AA97MLH1_9PASS</name>
<feature type="non-terminal residue" evidence="10">
    <location>
        <position position="221"/>
    </location>
</feature>
<evidence type="ECO:0000313" key="10">
    <source>
        <dbReference type="EMBL" id="NXE94065.1"/>
    </source>
</evidence>
<dbReference type="PROSITE" id="PS01355">
    <property type="entry name" value="HEMATOPO_REC_S_F1"/>
    <property type="match status" value="1"/>
</dbReference>
<dbReference type="InterPro" id="IPR003531">
    <property type="entry name" value="Hempt_rcpt_S_F1_CS"/>
</dbReference>
<dbReference type="GO" id="GO:0004896">
    <property type="term" value="F:cytokine receptor activity"/>
    <property type="evidence" value="ECO:0007669"/>
    <property type="project" value="InterPro"/>
</dbReference>
<keyword evidence="3" id="KW-0732">Signal</keyword>
<feature type="non-terminal residue" evidence="10">
    <location>
        <position position="1"/>
    </location>
</feature>
<dbReference type="PANTHER" id="PTHR23037:SF29">
    <property type="entry name" value="INTERLEUKIN-9 RECEPTOR"/>
    <property type="match status" value="1"/>
</dbReference>
<comment type="subcellular location">
    <subcellularLocation>
        <location evidence="1">Membrane</location>
        <topology evidence="1">Single-pass type I membrane protein</topology>
    </subcellularLocation>
</comment>
<evidence type="ECO:0000256" key="7">
    <source>
        <dbReference type="ARBA" id="ARBA00023180"/>
    </source>
</evidence>
<keyword evidence="6" id="KW-0675">Receptor</keyword>
<dbReference type="GO" id="GO:0009897">
    <property type="term" value="C:external side of plasma membrane"/>
    <property type="evidence" value="ECO:0007669"/>
    <property type="project" value="TreeGrafter"/>
</dbReference>
<dbReference type="GO" id="GO:0016064">
    <property type="term" value="P:immunoglobulin mediated immune response"/>
    <property type="evidence" value="ECO:0007669"/>
    <property type="project" value="TreeGrafter"/>
</dbReference>
<proteinExistence type="predicted"/>
<dbReference type="Gene3D" id="2.60.40.10">
    <property type="entry name" value="Immunoglobulins"/>
    <property type="match status" value="1"/>
</dbReference>
<protein>
    <submittedName>
        <fullName evidence="10">IL9R protein</fullName>
    </submittedName>
</protein>
<dbReference type="InterPro" id="IPR013783">
    <property type="entry name" value="Ig-like_fold"/>
</dbReference>
<feature type="domain" description="Fibronectin type-III" evidence="9">
    <location>
        <begin position="33"/>
        <end position="135"/>
    </location>
</feature>
<evidence type="ECO:0000259" key="9">
    <source>
        <dbReference type="PROSITE" id="PS50853"/>
    </source>
</evidence>
<evidence type="ECO:0000256" key="8">
    <source>
        <dbReference type="SAM" id="Phobius"/>
    </source>
</evidence>
<reference evidence="10" key="1">
    <citation type="submission" date="2022-12" db="EMBL/GenBank/DDBJ databases">
        <title>Bird 10,000 Genomes (B10K) Project - Family phase.</title>
        <authorList>
            <person name="Zhang G."/>
        </authorList>
    </citation>
    <scope>NUCLEOTIDE SEQUENCE</scope>
    <source>
        <strain evidence="10">B10K-CU-030-46</strain>
        <tissue evidence="10">Muscle</tissue>
    </source>
</reference>
<dbReference type="PANTHER" id="PTHR23037">
    <property type="entry name" value="CYTOKINE RECEPTOR"/>
    <property type="match status" value="1"/>
</dbReference>
<evidence type="ECO:0000256" key="5">
    <source>
        <dbReference type="ARBA" id="ARBA00023136"/>
    </source>
</evidence>
<accession>A0AA97MLH1</accession>
<evidence type="ECO:0000256" key="1">
    <source>
        <dbReference type="ARBA" id="ARBA00004479"/>
    </source>
</evidence>
<keyword evidence="2 8" id="KW-0812">Transmembrane</keyword>
<evidence type="ECO:0000256" key="3">
    <source>
        <dbReference type="ARBA" id="ARBA00022729"/>
    </source>
</evidence>
<dbReference type="Proteomes" id="UP000521578">
    <property type="component" value="Unassembled WGS sequence"/>
</dbReference>
<dbReference type="InterPro" id="IPR003961">
    <property type="entry name" value="FN3_dom"/>
</dbReference>
<evidence type="ECO:0000256" key="4">
    <source>
        <dbReference type="ARBA" id="ARBA00022989"/>
    </source>
</evidence>
<feature type="transmembrane region" description="Helical" evidence="8">
    <location>
        <begin position="149"/>
        <end position="167"/>
    </location>
</feature>
<evidence type="ECO:0000256" key="2">
    <source>
        <dbReference type="ARBA" id="ARBA00022692"/>
    </source>
</evidence>
<dbReference type="EMBL" id="VWPS01000228">
    <property type="protein sequence ID" value="NXE94065.1"/>
    <property type="molecule type" value="Genomic_DNA"/>
</dbReference>
<dbReference type="InterPro" id="IPR036116">
    <property type="entry name" value="FN3_sf"/>
</dbReference>
<evidence type="ECO:0000313" key="11">
    <source>
        <dbReference type="Proteomes" id="UP000521578"/>
    </source>
</evidence>
<dbReference type="AlphaFoldDB" id="A0AA97MLH1"/>